<dbReference type="InterPro" id="IPR022031">
    <property type="entry name" value="Rif1_N"/>
</dbReference>
<keyword evidence="3" id="KW-0158">Chromosome</keyword>
<evidence type="ECO:0000313" key="10">
    <source>
        <dbReference type="Proteomes" id="UP000515152"/>
    </source>
</evidence>
<feature type="compositionally biased region" description="Polar residues" evidence="7">
    <location>
        <begin position="1504"/>
        <end position="1515"/>
    </location>
</feature>
<evidence type="ECO:0000256" key="3">
    <source>
        <dbReference type="ARBA" id="ARBA00022454"/>
    </source>
</evidence>
<dbReference type="GO" id="GO:0000723">
    <property type="term" value="P:telomere maintenance"/>
    <property type="evidence" value="ECO:0007669"/>
    <property type="project" value="TreeGrafter"/>
</dbReference>
<keyword evidence="4" id="KW-0779">Telomere</keyword>
<feature type="domain" description="Telomere-associated protein Rif1 N-terminal" evidence="9">
    <location>
        <begin position="25"/>
        <end position="363"/>
    </location>
</feature>
<sequence length="2497" mass="273585">MATVSLSGASLIPLLDCLEDTTAGQSEQTDAYLTIVSRLSGEDGQQYHAVIVKHFPRLGKIIQAHISSENAELSQAALQTLGLCVFYPHIVAAVPDDFAEDMLTALTDLVVKSSEKNTCTRALWVISKQNFHADIIGKKVPDILTVLEAVRNREDIQSVVMEHEAINVIIRLIEQAPAPMTEGAVQWAKLVVPLVVHSASKVRLRAAAALEMGLPLILEKQEEVAAMIEPMMATKLIPELQKLFNNKNETNVLKLWTLFVKILGKMLHRGGSFINSLLYLEEMGFRSSSPSVKKIAFFAWKSLIDNFALNPEILCSAKRLKLIMLPLSSIQVKTEPLLLTKINVWWYLVVKLGPNLATNFEQVGVALLQSTIPESTLLSPTAASTPNRSIGNRSTFLVTTPKAGTLVSSSPSPSPSSATFPCVQLLGLEILLHYLLGPQVLAIKTKLQLCLEPLTHPLMSSTSFFTKHSSVFLSYVRNGFIAVGKDTPGMLLHIIWKNLVGQVCKTVESGGNKKDRQGSEMLTLLMQSLRSILLSETLPAKQALDLLETTVKGIPKKVLGSAAYQVADMDILNGTPALFLIHLFYDSKHLSTFVEDEKFFTSLETLLSCGLSGPTSPLVFAEAVLETASRDAGTLENKEHLWRMWSVVVNPLTDTITQSNEVNQGDALEHNFSAIHNALMFPISHLLPGKALPQMTQKTLLGSWSRLYMVFARCSALVATAEENVCCEELCVKMSAALDELDLSDPPVLDAIVSILHTIIESVDFSPFTPQFQHKMKSPRTPLGWVRKKNKALGNISGFHLLLVQCLEAFLALDPTKLAADGSGVTLSGVGTALINIVSKIFSNLALPTVIQEAFSILAQPLVNIYRLTGSTENEKSKAYSVLAQKLECLLGDVLRCLQSRSALQYDDDMLSLLTPLLCELFPHKSKQIRSLVTQFWNATFANAPVLNYPEKLRPILSQVKQKTPIILPGFQSVEVPEDNSGEYSSECSQMETQISGVTVTSAKKRESLLNRAVESKSSGTPAKPVSVKLDFGSPKLPRRKVLEEEASVDFVFIPPETKETRVLTEHQKEVKRTKRVDIPAMYNNLDASLDTTAFTQYTQSQEESMDKLSADDPTATIEKDKALPETSKENTDTVVSPVVDSDKAKDQRENGSCMAEAVQEPTTELDVPLEGEEALSTSADVSMQDIDGQEQDAFKEDNNEDKTPIKEDASSNKQDSPNVSGSSDMISGTPQKANSRRQSFITLEKYAEGRPASPSPVSATRFTGPLAKNSESQETQEKSQESAAHSPHSLLEDTSQEVFIEQDMSQNHLEGCSGEDLKEIEDVSEDLKPSTERPSGSTEDEDVIPDTQTKMLKEDVAANVSPPPKDDVGEPTLKEETDVGTDSQPSESPLLQIRGDLGDKDPNLAETQRKEGKNKTRLKRAAADDQNRSVSKESTLTPSPETDSQSKGRPARRGKLAEAENVDTVKMRKRLRGDNENSQSDSQTVKVDSPKSRRSQTELLIATHTSFRPLNSQPLDRPGRRTRSIQGTDSQQLSGETEVSGQSQGRPIRKTRQSETSNLQNESQSQSQSDSEQLSSPANFRGRGRPRGTRTLGSEEEVSKNNSQNAQVENFEVKKTRRYHQLLSSNVANADASETRDDVQMSTKRGRRLYSLSSKLSHSPINIAQTTSTEMSNSAPQQSPLKSRFCPSSDFVVSDDDQMSQDEVETVIEEKNDIQEEVMDTQKNNNELVQEEDDKRAEENSEEPVVIAATTPSSLCIEDVNEGVDVITGTDTKSDDALEVSPGSQTLRVVKRVVVVRHKKLEDSKEVVVEVNTGIERTDSSSDMMKSDSKGPHSHSGPSKSDGTKEISCPVHRKKGGGRRRSKGCICNLGVKSDALSQSESQASQENYTNSVDNNQLSCYSEEMASEEVKAVGNETGLPDSKVPETEPNDTLPTSLPVKIPDMLSEEAVEGAVLTPESIEKDKGENAVKEESQDELKENKGASEVLEGSEFVSVKEQNEEVASVEPMEAQSLSKEEEHLAESPVSPTEETMKVQNIITTNDDGVAPLEEDPKGVVEEEEEMQIHHINPTLVQIETSEPAVETSEPAVETSEPAVENSEPAVENSEPAVENSEPAVENSEPAVETSEPAVENSEPAVETSEPAVETTGPAVETSEPIEPLKTADETDVFLDSPPKQKCLDAISGEPEAGQSPSSRRTGGVWSPSASPSTSILKKGQKRPTEEESPSPLHKSRRVSFADPIYHQELADDIDRRSPVIRTSSPRSKSFGGQPRFITTPTKGLLNFSPRNLRSPGYKSSKKCLISEMALEPRPIPKDCVYPALVGCSTPVEAVLPQISSNMWPRGFGQLVRARNIKTVGDLSALTPTEIKALPVRSPKLSNVKKALKSYHEQQRKVRCDELKGFDEMEKMTSEPEELELPENQEEEKTPAEAQEVMTEEPSTAEQPPESLLCDVQTVGERFSPEELARCTPDQLAVMYGQLSQMMKSVVDRLVATSNSVP</sequence>
<dbReference type="Pfam" id="PF12231">
    <property type="entry name" value="Rif1_N"/>
    <property type="match status" value="1"/>
</dbReference>
<feature type="compositionally biased region" description="Basic and acidic residues" evidence="7">
    <location>
        <begin position="1817"/>
        <end position="1832"/>
    </location>
</feature>
<dbReference type="PANTHER" id="PTHR22928:SF3">
    <property type="entry name" value="TELOMERE-ASSOCIATED PROTEIN RIF1"/>
    <property type="match status" value="1"/>
</dbReference>
<evidence type="ECO:0000256" key="5">
    <source>
        <dbReference type="ARBA" id="ARBA00023242"/>
    </source>
</evidence>
<keyword evidence="10" id="KW-1185">Reference proteome</keyword>
<feature type="region of interest" description="Disordered" evidence="7">
    <location>
        <begin position="1953"/>
        <end position="2271"/>
    </location>
</feature>
<dbReference type="OrthoDB" id="5399929at2759"/>
<feature type="region of interest" description="Disordered" evidence="7">
    <location>
        <begin position="1813"/>
        <end position="1864"/>
    </location>
</feature>
<feature type="signal peptide" evidence="8">
    <location>
        <begin position="1"/>
        <end position="17"/>
    </location>
</feature>
<keyword evidence="8" id="KW-0732">Signal</keyword>
<feature type="compositionally biased region" description="Polar residues" evidence="7">
    <location>
        <begin position="1293"/>
        <end position="1309"/>
    </location>
</feature>
<keyword evidence="5" id="KW-0539">Nucleus</keyword>
<protein>
    <submittedName>
        <fullName evidence="11">LOW QUALITY PROTEIN: telomere-associated protein RIF1</fullName>
    </submittedName>
</protein>
<feature type="compositionally biased region" description="Basic and acidic residues" evidence="7">
    <location>
        <begin position="1422"/>
        <end position="1432"/>
    </location>
</feature>
<feature type="compositionally biased region" description="Basic and acidic residues" evidence="7">
    <location>
        <begin position="1118"/>
        <end position="1132"/>
    </location>
</feature>
<feature type="compositionally biased region" description="Basic and acidic residues" evidence="7">
    <location>
        <begin position="1397"/>
        <end position="1415"/>
    </location>
</feature>
<feature type="compositionally biased region" description="Polar residues" evidence="7">
    <location>
        <begin position="1525"/>
        <end position="1546"/>
    </location>
</feature>
<feature type="compositionally biased region" description="Polar residues" evidence="7">
    <location>
        <begin position="1381"/>
        <end position="1390"/>
    </location>
</feature>
<dbReference type="GO" id="GO:0005634">
    <property type="term" value="C:nucleus"/>
    <property type="evidence" value="ECO:0007669"/>
    <property type="project" value="UniProtKB-SubCell"/>
</dbReference>
<feature type="compositionally biased region" description="Acidic residues" evidence="7">
    <location>
        <begin position="2410"/>
        <end position="2421"/>
    </location>
</feature>
<feature type="compositionally biased region" description="Polar residues" evidence="7">
    <location>
        <begin position="2025"/>
        <end position="2042"/>
    </location>
</feature>
<evidence type="ECO:0000256" key="2">
    <source>
        <dbReference type="ARBA" id="ARBA00004574"/>
    </source>
</evidence>
<dbReference type="GeneID" id="105893148"/>
<evidence type="ECO:0000256" key="6">
    <source>
        <dbReference type="ARBA" id="ARBA00023306"/>
    </source>
</evidence>
<proteinExistence type="predicted"/>
<evidence type="ECO:0000256" key="8">
    <source>
        <dbReference type="SAM" id="SignalP"/>
    </source>
</evidence>
<organism evidence="10 11">
    <name type="scientific">Clupea harengus</name>
    <name type="common">Atlantic herring</name>
    <dbReference type="NCBI Taxonomy" id="7950"/>
    <lineage>
        <taxon>Eukaryota</taxon>
        <taxon>Metazoa</taxon>
        <taxon>Chordata</taxon>
        <taxon>Craniata</taxon>
        <taxon>Vertebrata</taxon>
        <taxon>Euteleostomi</taxon>
        <taxon>Actinopterygii</taxon>
        <taxon>Neopterygii</taxon>
        <taxon>Teleostei</taxon>
        <taxon>Clupei</taxon>
        <taxon>Clupeiformes</taxon>
        <taxon>Clupeoidei</taxon>
        <taxon>Clupeidae</taxon>
        <taxon>Clupea</taxon>
    </lineage>
</organism>
<feature type="compositionally biased region" description="Basic residues" evidence="7">
    <location>
        <begin position="1852"/>
        <end position="1864"/>
    </location>
</feature>
<feature type="compositionally biased region" description="Basic and acidic residues" evidence="7">
    <location>
        <begin position="2244"/>
        <end position="2253"/>
    </location>
</feature>
<feature type="compositionally biased region" description="Low complexity" evidence="7">
    <location>
        <begin position="1555"/>
        <end position="1577"/>
    </location>
</feature>
<evidence type="ECO:0000256" key="7">
    <source>
        <dbReference type="SAM" id="MobiDB-lite"/>
    </source>
</evidence>
<feature type="region of interest" description="Disordered" evidence="7">
    <location>
        <begin position="2405"/>
        <end position="2454"/>
    </location>
</feature>
<feature type="compositionally biased region" description="Basic and acidic residues" evidence="7">
    <location>
        <begin position="1193"/>
        <end position="1211"/>
    </location>
</feature>
<comment type="subcellular location">
    <subcellularLocation>
        <location evidence="2">Chromosome</location>
        <location evidence="2">Telomere</location>
    </subcellularLocation>
    <subcellularLocation>
        <location evidence="1">Nucleus</location>
    </subcellularLocation>
</comment>
<name>A0A6P8GP39_CLUHA</name>
<feature type="compositionally biased region" description="Basic and acidic residues" evidence="7">
    <location>
        <begin position="1959"/>
        <end position="1982"/>
    </location>
</feature>
<dbReference type="RefSeq" id="XP_031440999.2">
    <property type="nucleotide sequence ID" value="XM_031585139.2"/>
</dbReference>
<dbReference type="KEGG" id="char:105893148"/>
<feature type="compositionally biased region" description="Basic and acidic residues" evidence="7">
    <location>
        <begin position="1456"/>
        <end position="1467"/>
    </location>
</feature>
<feature type="region of interest" description="Disordered" evidence="7">
    <location>
        <begin position="1912"/>
        <end position="1941"/>
    </location>
</feature>
<feature type="compositionally biased region" description="Polar residues" evidence="7">
    <location>
        <begin position="1212"/>
        <end position="1242"/>
    </location>
</feature>
<feature type="chain" id="PRO_5035161561" evidence="8">
    <location>
        <begin position="18"/>
        <end position="2497"/>
    </location>
</feature>
<dbReference type="CTD" id="55183"/>
<feature type="compositionally biased region" description="Polar residues" evidence="7">
    <location>
        <begin position="1433"/>
        <end position="1448"/>
    </location>
</feature>
<reference evidence="11" key="1">
    <citation type="submission" date="2025-08" db="UniProtKB">
        <authorList>
            <consortium name="RefSeq"/>
        </authorList>
    </citation>
    <scope>IDENTIFICATION</scope>
</reference>
<feature type="compositionally biased region" description="Basic and acidic residues" evidence="7">
    <location>
        <begin position="1141"/>
        <end position="1150"/>
    </location>
</feature>
<feature type="compositionally biased region" description="Basic and acidic residues" evidence="7">
    <location>
        <begin position="1365"/>
        <end position="1378"/>
    </location>
</feature>
<feature type="region of interest" description="Disordered" evidence="7">
    <location>
        <begin position="1118"/>
        <end position="1618"/>
    </location>
</feature>
<keyword evidence="6" id="KW-0131">Cell cycle</keyword>
<feature type="compositionally biased region" description="Basic and acidic residues" evidence="7">
    <location>
        <begin position="1316"/>
        <end position="1332"/>
    </location>
</feature>
<evidence type="ECO:0000313" key="11">
    <source>
        <dbReference type="RefSeq" id="XP_031440999.2"/>
    </source>
</evidence>
<evidence type="ECO:0000256" key="1">
    <source>
        <dbReference type="ARBA" id="ARBA00004123"/>
    </source>
</evidence>
<evidence type="ECO:0000259" key="9">
    <source>
        <dbReference type="Pfam" id="PF12231"/>
    </source>
</evidence>
<dbReference type="CDD" id="cd14267">
    <property type="entry name" value="Rif1_CTD_C-II_like"/>
    <property type="match status" value="1"/>
</dbReference>
<dbReference type="GO" id="GO:0140445">
    <property type="term" value="C:chromosome, telomeric repeat region"/>
    <property type="evidence" value="ECO:0007669"/>
    <property type="project" value="TreeGrafter"/>
</dbReference>
<gene>
    <name evidence="11" type="primary">rif1</name>
</gene>
<dbReference type="PANTHER" id="PTHR22928">
    <property type="entry name" value="TELOMERE-ASSOCIATED PROTEIN RIF1"/>
    <property type="match status" value="1"/>
</dbReference>
<evidence type="ECO:0000256" key="4">
    <source>
        <dbReference type="ARBA" id="ARBA00022895"/>
    </source>
</evidence>
<accession>A0A6P8GP39</accession>
<feature type="region of interest" description="Disordered" evidence="7">
    <location>
        <begin position="1719"/>
        <end position="1745"/>
    </location>
</feature>
<feature type="compositionally biased region" description="Polar residues" evidence="7">
    <location>
        <begin position="1477"/>
        <end position="1487"/>
    </location>
</feature>
<dbReference type="Proteomes" id="UP000515152">
    <property type="component" value="Chromosome 2"/>
</dbReference>